<feature type="transmembrane region" description="Helical" evidence="1">
    <location>
        <begin position="7"/>
        <end position="26"/>
    </location>
</feature>
<dbReference type="Proteomes" id="UP001597459">
    <property type="component" value="Unassembled WGS sequence"/>
</dbReference>
<keyword evidence="1" id="KW-1133">Transmembrane helix</keyword>
<evidence type="ECO:0000256" key="1">
    <source>
        <dbReference type="SAM" id="Phobius"/>
    </source>
</evidence>
<dbReference type="Pfam" id="PF11138">
    <property type="entry name" value="DUF2911"/>
    <property type="match status" value="1"/>
</dbReference>
<comment type="caution">
    <text evidence="2">The sequence shown here is derived from an EMBL/GenBank/DDBJ whole genome shotgun (WGS) entry which is preliminary data.</text>
</comment>
<accession>A0ABW5N470</accession>
<gene>
    <name evidence="2" type="ORF">ACFSTE_03505</name>
</gene>
<sequence>MNKFIKRLIFILIGISIISYIGLSFLKTNTKKHSPEETVTHQTKEASLSVFYNRPYKKDRIIFGELVPFGKVWRTGANEATTFNTSKDLLIDGSTLPAGKYTLWTIPNKKSWKILFNSKQYSWGVNMDGTVKHNPEFDVLTIEVPVNPLLNVVEQFSIYFEEANDFSIMYLAWDTTVIAVPIKVKK</sequence>
<organism evidence="2 3">
    <name type="scientific">Aquimarina hainanensis</name>
    <dbReference type="NCBI Taxonomy" id="1578017"/>
    <lineage>
        <taxon>Bacteria</taxon>
        <taxon>Pseudomonadati</taxon>
        <taxon>Bacteroidota</taxon>
        <taxon>Flavobacteriia</taxon>
        <taxon>Flavobacteriales</taxon>
        <taxon>Flavobacteriaceae</taxon>
        <taxon>Aquimarina</taxon>
    </lineage>
</organism>
<dbReference type="EMBL" id="JBHULX010000002">
    <property type="protein sequence ID" value="MFD2589881.1"/>
    <property type="molecule type" value="Genomic_DNA"/>
</dbReference>
<dbReference type="RefSeq" id="WP_176029424.1">
    <property type="nucleotide sequence ID" value="NZ_JBHSJV010000001.1"/>
</dbReference>
<protein>
    <submittedName>
        <fullName evidence="2">DUF2911 domain-containing protein</fullName>
    </submittedName>
</protein>
<keyword evidence="1" id="KW-0472">Membrane</keyword>
<proteinExistence type="predicted"/>
<evidence type="ECO:0000313" key="2">
    <source>
        <dbReference type="EMBL" id="MFD2589881.1"/>
    </source>
</evidence>
<keyword evidence="1" id="KW-0812">Transmembrane</keyword>
<keyword evidence="3" id="KW-1185">Reference proteome</keyword>
<dbReference type="InterPro" id="IPR021314">
    <property type="entry name" value="DUF2911"/>
</dbReference>
<name>A0ABW5N470_9FLAO</name>
<evidence type="ECO:0000313" key="3">
    <source>
        <dbReference type="Proteomes" id="UP001597459"/>
    </source>
</evidence>
<reference evidence="3" key="1">
    <citation type="journal article" date="2019" name="Int. J. Syst. Evol. Microbiol.">
        <title>The Global Catalogue of Microorganisms (GCM) 10K type strain sequencing project: providing services to taxonomists for standard genome sequencing and annotation.</title>
        <authorList>
            <consortium name="The Broad Institute Genomics Platform"/>
            <consortium name="The Broad Institute Genome Sequencing Center for Infectious Disease"/>
            <person name="Wu L."/>
            <person name="Ma J."/>
        </authorList>
    </citation>
    <scope>NUCLEOTIDE SEQUENCE [LARGE SCALE GENOMIC DNA]</scope>
    <source>
        <strain evidence="3">KCTC 42423</strain>
    </source>
</reference>